<reference evidence="1" key="1">
    <citation type="submission" date="2019-08" db="EMBL/GenBank/DDBJ databases">
        <authorList>
            <person name="Kucharzyk K."/>
            <person name="Murdoch R.W."/>
            <person name="Higgins S."/>
            <person name="Loffler F."/>
        </authorList>
    </citation>
    <scope>NUCLEOTIDE SEQUENCE</scope>
</reference>
<evidence type="ECO:0000313" key="1">
    <source>
        <dbReference type="EMBL" id="MPN07755.1"/>
    </source>
</evidence>
<protein>
    <submittedName>
        <fullName evidence="1">Uncharacterized protein</fullName>
    </submittedName>
</protein>
<name>A0A645F0C4_9ZZZZ</name>
<gene>
    <name evidence="1" type="ORF">SDC9_155027</name>
</gene>
<comment type="caution">
    <text evidence="1">The sequence shown here is derived from an EMBL/GenBank/DDBJ whole genome shotgun (WGS) entry which is preliminary data.</text>
</comment>
<dbReference type="EMBL" id="VSSQ01053756">
    <property type="protein sequence ID" value="MPN07755.1"/>
    <property type="molecule type" value="Genomic_DNA"/>
</dbReference>
<accession>A0A645F0C4</accession>
<dbReference type="AlphaFoldDB" id="A0A645F0C4"/>
<sequence length="143" mass="15938">MSFLSHIFFQSSSVLPYSSAGGRPVSARIFRPFAKLSGRTSQIAFISTPSIKHSLRSDEGPLFPNPIKPIRTVSKGGAAYPHMLKCCFLDFRTSFKVLRNFTSSFFDLLHEIMLGLITTPAVRVPADFKKVLLLVFIVVNNQD</sequence>
<proteinExistence type="predicted"/>
<organism evidence="1">
    <name type="scientific">bioreactor metagenome</name>
    <dbReference type="NCBI Taxonomy" id="1076179"/>
    <lineage>
        <taxon>unclassified sequences</taxon>
        <taxon>metagenomes</taxon>
        <taxon>ecological metagenomes</taxon>
    </lineage>
</organism>